<evidence type="ECO:0000313" key="3">
    <source>
        <dbReference type="Proteomes" id="UP000013827"/>
    </source>
</evidence>
<evidence type="ECO:0000313" key="2">
    <source>
        <dbReference type="EnsemblProtists" id="EOD15078"/>
    </source>
</evidence>
<reference evidence="2" key="2">
    <citation type="submission" date="2024-10" db="UniProtKB">
        <authorList>
            <consortium name="EnsemblProtists"/>
        </authorList>
    </citation>
    <scope>IDENTIFICATION</scope>
</reference>
<keyword evidence="3" id="KW-1185">Reference proteome</keyword>
<dbReference type="AlphaFoldDB" id="A0A0D3IUZ3"/>
<accession>A0A0D3IUZ3</accession>
<dbReference type="HOGENOM" id="CLU_904413_0_0_1"/>
<sequence>MTPLSLLQRFYATKEEEKAQPRLEVQKYKLLRQPMNLIGTQVKFPLRNKFPLQCLCVLTIVCRKGDKAIGEFFYGLNVGASKVSHPLFQDLVEALKTGKDRRRASGCLETSSTEPWLSGCQGGSGFGDMVYATVPMGSVATKVARDWLASELCEPSRRGKIDAACRDRKVAELITAAGASAPADAMFGGRFATGETPRPTTSASEADEGDGGDGGAENMLGPSGFSRNKGQRETQCRCPAEQLEDGLPSDDWLVHVVREAFGLDATTALAAKPPGQPSPGARGRGTTSRLEGALISKSPRHQLLSVYA</sequence>
<dbReference type="KEGG" id="ehx:EMIHUDRAFT_246131"/>
<proteinExistence type="predicted"/>
<feature type="region of interest" description="Disordered" evidence="1">
    <location>
        <begin position="187"/>
        <end position="237"/>
    </location>
</feature>
<dbReference type="EnsemblProtists" id="EOD15078">
    <property type="protein sequence ID" value="EOD15078"/>
    <property type="gene ID" value="EMIHUDRAFT_246131"/>
</dbReference>
<dbReference type="Proteomes" id="UP000013827">
    <property type="component" value="Unassembled WGS sequence"/>
</dbReference>
<feature type="region of interest" description="Disordered" evidence="1">
    <location>
        <begin position="269"/>
        <end position="296"/>
    </location>
</feature>
<dbReference type="PaxDb" id="2903-EOD15078"/>
<dbReference type="GeneID" id="17261232"/>
<name>A0A0D3IUZ3_EMIH1</name>
<dbReference type="RefSeq" id="XP_005767507.1">
    <property type="nucleotide sequence ID" value="XM_005767450.1"/>
</dbReference>
<protein>
    <submittedName>
        <fullName evidence="2">Uncharacterized protein</fullName>
    </submittedName>
</protein>
<reference evidence="3" key="1">
    <citation type="journal article" date="2013" name="Nature">
        <title>Pan genome of the phytoplankton Emiliania underpins its global distribution.</title>
        <authorList>
            <person name="Read B.A."/>
            <person name="Kegel J."/>
            <person name="Klute M.J."/>
            <person name="Kuo A."/>
            <person name="Lefebvre S.C."/>
            <person name="Maumus F."/>
            <person name="Mayer C."/>
            <person name="Miller J."/>
            <person name="Monier A."/>
            <person name="Salamov A."/>
            <person name="Young J."/>
            <person name="Aguilar M."/>
            <person name="Claverie J.M."/>
            <person name="Frickenhaus S."/>
            <person name="Gonzalez K."/>
            <person name="Herman E.K."/>
            <person name="Lin Y.C."/>
            <person name="Napier J."/>
            <person name="Ogata H."/>
            <person name="Sarno A.F."/>
            <person name="Shmutz J."/>
            <person name="Schroeder D."/>
            <person name="de Vargas C."/>
            <person name="Verret F."/>
            <person name="von Dassow P."/>
            <person name="Valentin K."/>
            <person name="Van de Peer Y."/>
            <person name="Wheeler G."/>
            <person name="Dacks J.B."/>
            <person name="Delwiche C.F."/>
            <person name="Dyhrman S.T."/>
            <person name="Glockner G."/>
            <person name="John U."/>
            <person name="Richards T."/>
            <person name="Worden A.Z."/>
            <person name="Zhang X."/>
            <person name="Grigoriev I.V."/>
            <person name="Allen A.E."/>
            <person name="Bidle K."/>
            <person name="Borodovsky M."/>
            <person name="Bowler C."/>
            <person name="Brownlee C."/>
            <person name="Cock J.M."/>
            <person name="Elias M."/>
            <person name="Gladyshev V.N."/>
            <person name="Groth M."/>
            <person name="Guda C."/>
            <person name="Hadaegh A."/>
            <person name="Iglesias-Rodriguez M.D."/>
            <person name="Jenkins J."/>
            <person name="Jones B.M."/>
            <person name="Lawson T."/>
            <person name="Leese F."/>
            <person name="Lindquist E."/>
            <person name="Lobanov A."/>
            <person name="Lomsadze A."/>
            <person name="Malik S.B."/>
            <person name="Marsh M.E."/>
            <person name="Mackinder L."/>
            <person name="Mock T."/>
            <person name="Mueller-Roeber B."/>
            <person name="Pagarete A."/>
            <person name="Parker M."/>
            <person name="Probert I."/>
            <person name="Quesneville H."/>
            <person name="Raines C."/>
            <person name="Rensing S.A."/>
            <person name="Riano-Pachon D.M."/>
            <person name="Richier S."/>
            <person name="Rokitta S."/>
            <person name="Shiraiwa Y."/>
            <person name="Soanes D.M."/>
            <person name="van der Giezen M."/>
            <person name="Wahlund T.M."/>
            <person name="Williams B."/>
            <person name="Wilson W."/>
            <person name="Wolfe G."/>
            <person name="Wurch L.L."/>
        </authorList>
    </citation>
    <scope>NUCLEOTIDE SEQUENCE</scope>
</reference>
<evidence type="ECO:0000256" key="1">
    <source>
        <dbReference type="SAM" id="MobiDB-lite"/>
    </source>
</evidence>
<organism evidence="2 3">
    <name type="scientific">Emiliania huxleyi (strain CCMP1516)</name>
    <dbReference type="NCBI Taxonomy" id="280463"/>
    <lineage>
        <taxon>Eukaryota</taxon>
        <taxon>Haptista</taxon>
        <taxon>Haptophyta</taxon>
        <taxon>Prymnesiophyceae</taxon>
        <taxon>Isochrysidales</taxon>
        <taxon>Noelaerhabdaceae</taxon>
        <taxon>Emiliania</taxon>
    </lineage>
</organism>